<keyword evidence="1 5" id="KW-1003">Cell membrane</keyword>
<dbReference type="Pfam" id="PF07457">
    <property type="entry name" value="DUF1516"/>
    <property type="match status" value="1"/>
</dbReference>
<keyword evidence="2 5" id="KW-0812">Transmembrane</keyword>
<dbReference type="InterPro" id="IPR010899">
    <property type="entry name" value="UPF0344"/>
</dbReference>
<evidence type="ECO:0000256" key="1">
    <source>
        <dbReference type="ARBA" id="ARBA00022475"/>
    </source>
</evidence>
<evidence type="ECO:0000256" key="5">
    <source>
        <dbReference type="HAMAP-Rule" id="MF_01536"/>
    </source>
</evidence>
<feature type="transmembrane region" description="Helical" evidence="5">
    <location>
        <begin position="37"/>
        <end position="55"/>
    </location>
</feature>
<gene>
    <name evidence="6" type="ORF">CD32_14120</name>
</gene>
<dbReference type="RefSeq" id="WP_036155709.1">
    <property type="nucleotide sequence ID" value="NZ_AVCX01000004.1"/>
</dbReference>
<keyword evidence="4 5" id="KW-0472">Membrane</keyword>
<dbReference type="GO" id="GO:0005886">
    <property type="term" value="C:plasma membrane"/>
    <property type="evidence" value="ECO:0007669"/>
    <property type="project" value="UniProtKB-SubCell"/>
</dbReference>
<keyword evidence="7" id="KW-1185">Reference proteome</keyword>
<proteinExistence type="inferred from homology"/>
<reference evidence="6 7" key="1">
    <citation type="submission" date="2014-02" db="EMBL/GenBank/DDBJ databases">
        <title>Draft genome sequence of Lysinibacillus odysseyi NBRC 100172.</title>
        <authorList>
            <person name="Zhang F."/>
            <person name="Wang G."/>
            <person name="Zhang L."/>
        </authorList>
    </citation>
    <scope>NUCLEOTIDE SEQUENCE [LARGE SCALE GENOMIC DNA]</scope>
    <source>
        <strain evidence="6 7">NBRC 100172</strain>
    </source>
</reference>
<evidence type="ECO:0000256" key="4">
    <source>
        <dbReference type="ARBA" id="ARBA00023136"/>
    </source>
</evidence>
<feature type="transmembrane region" description="Helical" evidence="5">
    <location>
        <begin position="98"/>
        <end position="118"/>
    </location>
</feature>
<dbReference type="STRING" id="1220589.CD32_14120"/>
<accession>A0A0A3IM12</accession>
<dbReference type="AlphaFoldDB" id="A0A0A3IM12"/>
<name>A0A0A3IM12_9BACI</name>
<dbReference type="eggNOG" id="ENOG5031ZEY">
    <property type="taxonomic scope" value="Bacteria"/>
</dbReference>
<evidence type="ECO:0000256" key="3">
    <source>
        <dbReference type="ARBA" id="ARBA00022989"/>
    </source>
</evidence>
<comment type="similarity">
    <text evidence="5">Belongs to the UPF0344 family.</text>
</comment>
<sequence>MDFLTSGTHLHLTTWIIALILFFIAAVSPKKLTGVQMVLRVFYILIIITGGALFLEYRDMIASTHNGSGMTYDMKVLFGILVIGFMEMILARKNKGKSLGIFWVIFVIVFLVTLYLGLSGGIGWDLF</sequence>
<organism evidence="6 7">
    <name type="scientific">Lysinibacillus odysseyi 34hs-1 = NBRC 100172</name>
    <dbReference type="NCBI Taxonomy" id="1220589"/>
    <lineage>
        <taxon>Bacteria</taxon>
        <taxon>Bacillati</taxon>
        <taxon>Bacillota</taxon>
        <taxon>Bacilli</taxon>
        <taxon>Bacillales</taxon>
        <taxon>Bacillaceae</taxon>
        <taxon>Lysinibacillus</taxon>
    </lineage>
</organism>
<feature type="transmembrane region" description="Helical" evidence="5">
    <location>
        <begin position="75"/>
        <end position="91"/>
    </location>
</feature>
<evidence type="ECO:0000313" key="7">
    <source>
        <dbReference type="Proteomes" id="UP000030437"/>
    </source>
</evidence>
<comment type="subcellular location">
    <subcellularLocation>
        <location evidence="5">Cell membrane</location>
        <topology evidence="5">Multi-pass membrane protein</topology>
    </subcellularLocation>
</comment>
<dbReference type="EMBL" id="JPVP01000057">
    <property type="protein sequence ID" value="KGR83833.1"/>
    <property type="molecule type" value="Genomic_DNA"/>
</dbReference>
<evidence type="ECO:0000256" key="2">
    <source>
        <dbReference type="ARBA" id="ARBA00022692"/>
    </source>
</evidence>
<dbReference type="OrthoDB" id="2365314at2"/>
<protein>
    <recommendedName>
        <fullName evidence="5">UPF0344 protein CD32_14120</fullName>
    </recommendedName>
</protein>
<dbReference type="Proteomes" id="UP000030437">
    <property type="component" value="Unassembled WGS sequence"/>
</dbReference>
<evidence type="ECO:0000313" key="6">
    <source>
        <dbReference type="EMBL" id="KGR83833.1"/>
    </source>
</evidence>
<keyword evidence="3 5" id="KW-1133">Transmembrane helix</keyword>
<comment type="caution">
    <text evidence="6">The sequence shown here is derived from an EMBL/GenBank/DDBJ whole genome shotgun (WGS) entry which is preliminary data.</text>
</comment>
<dbReference type="HAMAP" id="MF_01536">
    <property type="entry name" value="UPF0344"/>
    <property type="match status" value="1"/>
</dbReference>
<feature type="transmembrane region" description="Helical" evidence="5">
    <location>
        <begin position="12"/>
        <end position="28"/>
    </location>
</feature>